<feature type="transmembrane region" description="Helical" evidence="2">
    <location>
        <begin position="151"/>
        <end position="175"/>
    </location>
</feature>
<evidence type="ECO:0000313" key="3">
    <source>
        <dbReference type="EMBL" id="GAX11005.1"/>
    </source>
</evidence>
<feature type="transmembrane region" description="Helical" evidence="2">
    <location>
        <begin position="525"/>
        <end position="546"/>
    </location>
</feature>
<feature type="transmembrane region" description="Helical" evidence="2">
    <location>
        <begin position="591"/>
        <end position="611"/>
    </location>
</feature>
<protein>
    <recommendedName>
        <fullName evidence="5">Fungal lipase-like domain-containing protein</fullName>
    </recommendedName>
</protein>
<dbReference type="InParanoid" id="A0A1Z5JAK2"/>
<dbReference type="AlphaFoldDB" id="A0A1Z5JAK2"/>
<keyword evidence="2" id="KW-0812">Transmembrane</keyword>
<dbReference type="OrthoDB" id="58570at2759"/>
<feature type="region of interest" description="Disordered" evidence="1">
    <location>
        <begin position="1"/>
        <end position="24"/>
    </location>
</feature>
<dbReference type="Gene3D" id="3.40.50.1820">
    <property type="entry name" value="alpha/beta hydrolase"/>
    <property type="match status" value="1"/>
</dbReference>
<evidence type="ECO:0008006" key="5">
    <source>
        <dbReference type="Google" id="ProtNLM"/>
    </source>
</evidence>
<feature type="transmembrane region" description="Helical" evidence="2">
    <location>
        <begin position="105"/>
        <end position="131"/>
    </location>
</feature>
<reference evidence="3 4" key="1">
    <citation type="journal article" date="2015" name="Plant Cell">
        <title>Oil accumulation by the oleaginous diatom Fistulifera solaris as revealed by the genome and transcriptome.</title>
        <authorList>
            <person name="Tanaka T."/>
            <person name="Maeda Y."/>
            <person name="Veluchamy A."/>
            <person name="Tanaka M."/>
            <person name="Abida H."/>
            <person name="Marechal E."/>
            <person name="Bowler C."/>
            <person name="Muto M."/>
            <person name="Sunaga Y."/>
            <person name="Tanaka M."/>
            <person name="Yoshino T."/>
            <person name="Taniguchi T."/>
            <person name="Fukuda Y."/>
            <person name="Nemoto M."/>
            <person name="Matsumoto M."/>
            <person name="Wong P.S."/>
            <person name="Aburatani S."/>
            <person name="Fujibuchi W."/>
        </authorList>
    </citation>
    <scope>NUCLEOTIDE SEQUENCE [LARGE SCALE GENOMIC DNA]</scope>
    <source>
        <strain evidence="3 4">JPCC DA0580</strain>
    </source>
</reference>
<comment type="caution">
    <text evidence="3">The sequence shown here is derived from an EMBL/GenBank/DDBJ whole genome shotgun (WGS) entry which is preliminary data.</text>
</comment>
<dbReference type="InterPro" id="IPR029058">
    <property type="entry name" value="AB_hydrolase_fold"/>
</dbReference>
<accession>A0A1Z5JAK2</accession>
<sequence>MSLDKADPEDPTPEEAFDHPSRGGFAVKIQDSEEGPRITALKDHFTLPIRTSTVRYRDKQGAARIIAADDSQFILEETLNEKTKKHEIEIRRIHDTSEGVRFLRIIYTLVAAFWTGFLFVFCMQILLFTVLDLAIEAGVTNKGNAHVGNAVGVVLAFPMLVYGLASALVIAGAYISDVFNGHFLIRNFALRSIDPVVVEWMFFLCFLGFPIFILCCTLLSGSDEWWEITLMVWLFSVFVIFLIFCANVLLYEQKACWEVCKNRYHDNDSSLLNVLHRCILLRQVSTYGGRKTINYLSLGSIVNSEYTEGKQASIRNMVSSTLDERMSFYSKLTLNPKFRQGTGLNLFEAWEEDKEERIYTVDDARDVRPFVTKELWTLEKIFCRKRESRYIAIVKGPGALTEMEIKSSILCSGIGSFLLVFFFFSLLIYLGMGVPFTMFIIAAGLCFFYPTFKSSYRLYKFGSDINFARDQFQQKSEEVEVSQAVYAVDEVFRISKPTEFFCWVMFVVEVGLFFIYPLISLMAISNYPLALIFFVVAGISFCRYYVNAVLVLEETGHMDIVDGANEEEVWKNQSRMSEIIGNITRGRSRGAWVTVLGTIGFVFLALFLGAVSNDVDSLATFDTPYTYSFDYRYDQQDSTRYPSCKISGDLGNSPLQSMADFAFLAGLAYRGRGNVTQRELDGWFDGGAVDRDDVVEEWRSRAEDEYSAVSFKLVTFPQNNNFSYVLIRGTTNNWDMLTDAQLWSAAFLMQGLRELLPVGIVFTPVMRRLIRLLSQIESESIDRVSFYRDTTAFVKYIQEGVRVGIYGGVGITGHSLGGGLTLISAAQTGALGVGLSAPNAMLSRSSFDPPLSAEALDSKTFNIIPERDVVPMIDDKAQNVQSIRCETSLEDVIGCHDSTRSLCEIIYSCGSGYGTSRRPVLCECVTLFNYPEPIAISTENNMTFTEFCLQSSAGSNTR</sequence>
<gene>
    <name evidence="3" type="ORF">FisN_2Lh534</name>
</gene>
<feature type="transmembrane region" description="Helical" evidence="2">
    <location>
        <begin position="196"/>
        <end position="220"/>
    </location>
</feature>
<keyword evidence="2" id="KW-1133">Transmembrane helix</keyword>
<feature type="transmembrane region" description="Helical" evidence="2">
    <location>
        <begin position="409"/>
        <end position="430"/>
    </location>
</feature>
<dbReference type="Proteomes" id="UP000198406">
    <property type="component" value="Unassembled WGS sequence"/>
</dbReference>
<evidence type="ECO:0000256" key="1">
    <source>
        <dbReference type="SAM" id="MobiDB-lite"/>
    </source>
</evidence>
<organism evidence="3 4">
    <name type="scientific">Fistulifera solaris</name>
    <name type="common">Oleaginous diatom</name>
    <dbReference type="NCBI Taxonomy" id="1519565"/>
    <lineage>
        <taxon>Eukaryota</taxon>
        <taxon>Sar</taxon>
        <taxon>Stramenopiles</taxon>
        <taxon>Ochrophyta</taxon>
        <taxon>Bacillariophyta</taxon>
        <taxon>Bacillariophyceae</taxon>
        <taxon>Bacillariophycidae</taxon>
        <taxon>Naviculales</taxon>
        <taxon>Naviculaceae</taxon>
        <taxon>Fistulifera</taxon>
    </lineage>
</organism>
<dbReference type="SUPFAM" id="SSF53474">
    <property type="entry name" value="alpha/beta-Hydrolases"/>
    <property type="match status" value="1"/>
</dbReference>
<feature type="transmembrane region" description="Helical" evidence="2">
    <location>
        <begin position="436"/>
        <end position="452"/>
    </location>
</feature>
<dbReference type="EMBL" id="BDSP01000032">
    <property type="protein sequence ID" value="GAX11005.1"/>
    <property type="molecule type" value="Genomic_DNA"/>
</dbReference>
<proteinExistence type="predicted"/>
<keyword evidence="2" id="KW-0472">Membrane</keyword>
<name>A0A1Z5JAK2_FISSO</name>
<evidence type="ECO:0000256" key="2">
    <source>
        <dbReference type="SAM" id="Phobius"/>
    </source>
</evidence>
<keyword evidence="4" id="KW-1185">Reference proteome</keyword>
<feature type="transmembrane region" description="Helical" evidence="2">
    <location>
        <begin position="500"/>
        <end position="519"/>
    </location>
</feature>
<evidence type="ECO:0000313" key="4">
    <source>
        <dbReference type="Proteomes" id="UP000198406"/>
    </source>
</evidence>
<feature type="transmembrane region" description="Helical" evidence="2">
    <location>
        <begin position="232"/>
        <end position="251"/>
    </location>
</feature>